<comment type="caution">
    <text evidence="2">The sequence shown here is derived from an EMBL/GenBank/DDBJ whole genome shotgun (WGS) entry which is preliminary data.</text>
</comment>
<gene>
    <name evidence="2" type="ORF">P375_09730</name>
</gene>
<evidence type="ECO:0000259" key="1">
    <source>
        <dbReference type="Pfam" id="PF03235"/>
    </source>
</evidence>
<keyword evidence="3" id="KW-1185">Reference proteome</keyword>
<proteinExistence type="predicted"/>
<reference evidence="2 3" key="1">
    <citation type="submission" date="2014-08" db="EMBL/GenBank/DDBJ databases">
        <title>Chaperone-usher fimbriae in a diverse selection of Gallibacterium genomes.</title>
        <authorList>
            <person name="Kudirkiene E."/>
            <person name="Bager R.J."/>
            <person name="Johnson T.J."/>
            <person name="Bojesen A.M."/>
        </authorList>
    </citation>
    <scope>NUCLEOTIDE SEQUENCE [LARGE SCALE GENOMIC DNA]</scope>
    <source>
        <strain evidence="2 3">CCM5976</strain>
    </source>
</reference>
<feature type="domain" description="GmrSD restriction endonucleases N-terminal" evidence="1">
    <location>
        <begin position="16"/>
        <end position="157"/>
    </location>
</feature>
<accession>A0A0A2XHU4</accession>
<dbReference type="RefSeq" id="WP_039136412.1">
    <property type="nucleotide sequence ID" value="NZ_JPXY01000046.1"/>
</dbReference>
<dbReference type="Proteomes" id="UP000030418">
    <property type="component" value="Unassembled WGS sequence"/>
</dbReference>
<dbReference type="AlphaFoldDB" id="A0A0A2XHU4"/>
<dbReference type="EMBL" id="JPXY01000046">
    <property type="protein sequence ID" value="KGQ30567.1"/>
    <property type="molecule type" value="Genomic_DNA"/>
</dbReference>
<name>A0A0A2XHU4_9PAST</name>
<dbReference type="PANTHER" id="PTHR39639:SF1">
    <property type="entry name" value="DUF262 DOMAIN-CONTAINING PROTEIN"/>
    <property type="match status" value="1"/>
</dbReference>
<evidence type="ECO:0000313" key="2">
    <source>
        <dbReference type="EMBL" id="KGQ30567.1"/>
    </source>
</evidence>
<dbReference type="Pfam" id="PF03235">
    <property type="entry name" value="GmrSD_N"/>
    <property type="match status" value="1"/>
</dbReference>
<dbReference type="InterPro" id="IPR004919">
    <property type="entry name" value="GmrSD_N"/>
</dbReference>
<evidence type="ECO:0000313" key="3">
    <source>
        <dbReference type="Proteomes" id="UP000030418"/>
    </source>
</evidence>
<organism evidence="2 3">
    <name type="scientific">Gallibacterium genomosp. 2</name>
    <dbReference type="NCBI Taxonomy" id="155517"/>
    <lineage>
        <taxon>Bacteria</taxon>
        <taxon>Pseudomonadati</taxon>
        <taxon>Pseudomonadota</taxon>
        <taxon>Gammaproteobacteria</taxon>
        <taxon>Pasteurellales</taxon>
        <taxon>Pasteurellaceae</taxon>
        <taxon>Gallibacterium</taxon>
    </lineage>
</organism>
<protein>
    <recommendedName>
        <fullName evidence="1">GmrSD restriction endonucleases N-terminal domain-containing protein</fullName>
    </recommendedName>
</protein>
<dbReference type="PANTHER" id="PTHR39639">
    <property type="entry name" value="CHROMOSOME 16, WHOLE GENOME SHOTGUN SEQUENCE"/>
    <property type="match status" value="1"/>
</dbReference>
<sequence>MQIKQSVTNPTIADVYERIQSKKLDLQPEFQRKFVWTLEHQEKFIETILLGYPFPEIYVSSAGYDHETRSTSQKVIDGQQRLTTIQNYINDFYIENKPFKSIPRFKELGKEKQKSFMEYQLVFRDIGDVEDNVIREIFKRINLTKFKLEDIEIHNAVYDGAFIQTAKKILDGIDKKQLLNIFHESELTRMGDLYFILQIMATIENDGYYNRDKELELYIAKYNENYENSTKMASMISNVLNNISSFNLEDSSIWFRKSNFFTLMVEIIKNYEYIENSSLNLKENLILFEEKILGNKNKDNDYGDYYSAMYTGTNNRKARIIRADLFDYYVLEINENKQ</sequence>